<sequence length="319" mass="36457">MSWLLRRNMLPLHSNSLARRPFASPLPLPPASLPSPRETHIWYVVPDELKDASLLYQYMELLSPCERQSVLRMNGERLQKGALLARALVRTTLARYTDGRLSPKSFKFQKNRFGKPEVEWDKYDLWAPPPLQFNISHTSTMIACGVTLDLPIGIDIEEKQRKTSNNILSLAHRYFSPVEVAYLKTLADPECRQSEFIRLWTLKEAYVKALGRGFSGTPFKDFTIRLEASNSKQVTGELKSDAPSIVVEAVDDPGILMNRWQFALFELNNSHYTAVCMERDVKNPADGENNSLKLEVWRTLPFVEDECVTETDAVKNIIR</sequence>
<evidence type="ECO:0000259" key="3">
    <source>
        <dbReference type="Pfam" id="PF01648"/>
    </source>
</evidence>
<protein>
    <recommendedName>
        <fullName evidence="1">holo-[acyl-carrier-protein] synthase</fullName>
        <ecNumber evidence="1">2.7.8.7</ecNumber>
    </recommendedName>
</protein>
<dbReference type="RefSeq" id="XP_010913666.1">
    <property type="nucleotide sequence ID" value="XM_010915364.3"/>
</dbReference>
<gene>
    <name evidence="6" type="primary">LOC105039270</name>
</gene>
<dbReference type="Gene3D" id="3.90.470.20">
    <property type="entry name" value="4'-phosphopantetheinyl transferase domain"/>
    <property type="match status" value="2"/>
</dbReference>
<accession>A0A6I9QR09</accession>
<dbReference type="Pfam" id="PF22624">
    <property type="entry name" value="AASDHPPT_N"/>
    <property type="match status" value="1"/>
</dbReference>
<dbReference type="FunFam" id="3.90.470.20:FF:000010">
    <property type="entry name" value="L-aminoadipate-semialdehyde dehydrogenase-phosphopantetheinyl transferase"/>
    <property type="match status" value="1"/>
</dbReference>
<dbReference type="PANTHER" id="PTHR12215:SF15">
    <property type="entry name" value="4'-PHOSPHOPANTETHEINYL TRANSFERASE SUPERFAMILY-RELATED"/>
    <property type="match status" value="1"/>
</dbReference>
<organism evidence="5 6">
    <name type="scientific">Elaeis guineensis var. tenera</name>
    <name type="common">Oil palm</name>
    <dbReference type="NCBI Taxonomy" id="51953"/>
    <lineage>
        <taxon>Eukaryota</taxon>
        <taxon>Viridiplantae</taxon>
        <taxon>Streptophyta</taxon>
        <taxon>Embryophyta</taxon>
        <taxon>Tracheophyta</taxon>
        <taxon>Spermatophyta</taxon>
        <taxon>Magnoliopsida</taxon>
        <taxon>Liliopsida</taxon>
        <taxon>Arecaceae</taxon>
        <taxon>Arecoideae</taxon>
        <taxon>Cocoseae</taxon>
        <taxon>Elaeidinae</taxon>
        <taxon>Elaeis</taxon>
    </lineage>
</organism>
<dbReference type="AlphaFoldDB" id="A0A6I9QR09"/>
<dbReference type="InParanoid" id="A0A6I9QR09"/>
<dbReference type="SUPFAM" id="SSF56214">
    <property type="entry name" value="4'-phosphopantetheinyl transferase"/>
    <property type="match status" value="2"/>
</dbReference>
<dbReference type="InterPro" id="IPR055066">
    <property type="entry name" value="AASDHPPT_N"/>
</dbReference>
<reference evidence="6" key="1">
    <citation type="submission" date="2025-08" db="UniProtKB">
        <authorList>
            <consortium name="RefSeq"/>
        </authorList>
    </citation>
    <scope>IDENTIFICATION</scope>
</reference>
<keyword evidence="5" id="KW-1185">Reference proteome</keyword>
<dbReference type="KEGG" id="egu:105039270"/>
<evidence type="ECO:0000256" key="2">
    <source>
        <dbReference type="ARBA" id="ARBA00022679"/>
    </source>
</evidence>
<dbReference type="EC" id="2.7.8.7" evidence="1"/>
<evidence type="ECO:0000313" key="5">
    <source>
        <dbReference type="Proteomes" id="UP000504607"/>
    </source>
</evidence>
<dbReference type="InterPro" id="IPR008278">
    <property type="entry name" value="4-PPantetheinyl_Trfase_dom"/>
</dbReference>
<feature type="domain" description="4'-phosphopantetheinyl transferase" evidence="3">
    <location>
        <begin position="151"/>
        <end position="237"/>
    </location>
</feature>
<dbReference type="FunCoup" id="A0A6I9QR09">
    <property type="interactions" value="7"/>
</dbReference>
<dbReference type="GO" id="GO:0019878">
    <property type="term" value="P:lysine biosynthetic process via aminoadipic acid"/>
    <property type="evidence" value="ECO:0007669"/>
    <property type="project" value="TreeGrafter"/>
</dbReference>
<dbReference type="Proteomes" id="UP000504607">
    <property type="component" value="Chromosome 2"/>
</dbReference>
<evidence type="ECO:0000256" key="1">
    <source>
        <dbReference type="ARBA" id="ARBA00013172"/>
    </source>
</evidence>
<dbReference type="PANTHER" id="PTHR12215">
    <property type="entry name" value="PHOSPHOPANTETHEINE TRANSFERASE"/>
    <property type="match status" value="1"/>
</dbReference>
<dbReference type="GO" id="GO:0000287">
    <property type="term" value="F:magnesium ion binding"/>
    <property type="evidence" value="ECO:0007669"/>
    <property type="project" value="InterPro"/>
</dbReference>
<dbReference type="OrthoDB" id="26719at2759"/>
<dbReference type="InterPro" id="IPR050559">
    <property type="entry name" value="P-Pant_transferase_sf"/>
</dbReference>
<evidence type="ECO:0000259" key="4">
    <source>
        <dbReference type="Pfam" id="PF22624"/>
    </source>
</evidence>
<name>A0A6I9QR09_ELAGV</name>
<evidence type="ECO:0000313" key="6">
    <source>
        <dbReference type="RefSeq" id="XP_010913666.1"/>
    </source>
</evidence>
<dbReference type="GeneID" id="105039270"/>
<feature type="domain" description="4'-phosphopantetheinyl transferase N-terminal" evidence="4">
    <location>
        <begin position="57"/>
        <end position="142"/>
    </location>
</feature>
<dbReference type="GO" id="GO:0008897">
    <property type="term" value="F:holo-[acyl-carrier-protein] synthase activity"/>
    <property type="evidence" value="ECO:0007669"/>
    <property type="project" value="UniProtKB-EC"/>
</dbReference>
<dbReference type="GO" id="GO:0005829">
    <property type="term" value="C:cytosol"/>
    <property type="evidence" value="ECO:0007669"/>
    <property type="project" value="TreeGrafter"/>
</dbReference>
<keyword evidence="2" id="KW-0808">Transferase</keyword>
<proteinExistence type="predicted"/>
<dbReference type="Pfam" id="PF01648">
    <property type="entry name" value="ACPS"/>
    <property type="match status" value="1"/>
</dbReference>
<dbReference type="InterPro" id="IPR037143">
    <property type="entry name" value="4-PPantetheinyl_Trfase_dom_sf"/>
</dbReference>